<name>A0A9W8YAN6_9PLEO</name>
<keyword evidence="3" id="KW-1185">Reference proteome</keyword>
<sequence length="288" mass="32486">MGRTKQKPLPLPKPTALHPLPPGTQAILRSGAQAVAYHIPVAPTSPANPNLKSTIALPRYSKWTSGLHFHTAHTEYLRLIKGSIFVELNGELKILSAKAGGEVSWSYGEVSKKGLEITIDKYARHNWGRADEFLNSTLRRRIVGAYKTISPEDCLEEVIVEEWTDPADITKSLFFWNLNGVIAAAEYTPLSSGQSLVKFCLRGWWIPFQLFVIFWDLDNWPVFLELSAFSTPFLGNDVGAHFDHLLEYLITFAMLFVARTLARFTGIQSVSKERTPHDLWQAYRNSRS</sequence>
<dbReference type="EMBL" id="JAPEUY010000007">
    <property type="protein sequence ID" value="KAJ4371226.1"/>
    <property type="molecule type" value="Genomic_DNA"/>
</dbReference>
<accession>A0A9W8YAN6</accession>
<gene>
    <name evidence="2" type="ORF">N0V83_004443</name>
</gene>
<evidence type="ECO:0000313" key="2">
    <source>
        <dbReference type="EMBL" id="KAJ4371226.1"/>
    </source>
</evidence>
<dbReference type="OrthoDB" id="504210at2759"/>
<organism evidence="2 3">
    <name type="scientific">Neocucurbitaria cava</name>
    <dbReference type="NCBI Taxonomy" id="798079"/>
    <lineage>
        <taxon>Eukaryota</taxon>
        <taxon>Fungi</taxon>
        <taxon>Dikarya</taxon>
        <taxon>Ascomycota</taxon>
        <taxon>Pezizomycotina</taxon>
        <taxon>Dothideomycetes</taxon>
        <taxon>Pleosporomycetidae</taxon>
        <taxon>Pleosporales</taxon>
        <taxon>Pleosporineae</taxon>
        <taxon>Cucurbitariaceae</taxon>
        <taxon>Neocucurbitaria</taxon>
    </lineage>
</organism>
<evidence type="ECO:0000313" key="3">
    <source>
        <dbReference type="Proteomes" id="UP001140560"/>
    </source>
</evidence>
<dbReference type="Proteomes" id="UP001140560">
    <property type="component" value="Unassembled WGS sequence"/>
</dbReference>
<comment type="caution">
    <text evidence="2">The sequence shown here is derived from an EMBL/GenBank/DDBJ whole genome shotgun (WGS) entry which is preliminary data.</text>
</comment>
<reference evidence="2" key="1">
    <citation type="submission" date="2022-10" db="EMBL/GenBank/DDBJ databases">
        <title>Tapping the CABI collections for fungal endophytes: first genome assemblies for Collariella, Neodidymelliopsis, Ascochyta clinopodiicola, Didymella pomorum, Didymosphaeria variabile, Neocosmospora piperis and Neocucurbitaria cava.</title>
        <authorList>
            <person name="Hill R."/>
        </authorList>
    </citation>
    <scope>NUCLEOTIDE SEQUENCE</scope>
    <source>
        <strain evidence="2">IMI 356814</strain>
    </source>
</reference>
<evidence type="ECO:0000256" key="1">
    <source>
        <dbReference type="SAM" id="MobiDB-lite"/>
    </source>
</evidence>
<dbReference type="AlphaFoldDB" id="A0A9W8YAN6"/>
<proteinExistence type="predicted"/>
<feature type="region of interest" description="Disordered" evidence="1">
    <location>
        <begin position="1"/>
        <end position="20"/>
    </location>
</feature>
<protein>
    <submittedName>
        <fullName evidence="2">Uncharacterized protein</fullName>
    </submittedName>
</protein>